<accession>A0A2N5TRG4</accession>
<comment type="subcellular location">
    <subcellularLocation>
        <location evidence="1">Nucleus</location>
    </subcellularLocation>
</comment>
<keyword evidence="12" id="KW-1185">Reference proteome</keyword>
<evidence type="ECO:0000256" key="1">
    <source>
        <dbReference type="ARBA" id="ARBA00004123"/>
    </source>
</evidence>
<feature type="compositionally biased region" description="Basic and acidic residues" evidence="9">
    <location>
        <begin position="1"/>
        <end position="15"/>
    </location>
</feature>
<dbReference type="GO" id="GO:0071031">
    <property type="term" value="P:nuclear mRNA surveillance of mRNA 3'-end processing"/>
    <property type="evidence" value="ECO:0007669"/>
    <property type="project" value="TreeGrafter"/>
</dbReference>
<dbReference type="GO" id="GO:0003723">
    <property type="term" value="F:RNA binding"/>
    <property type="evidence" value="ECO:0007669"/>
    <property type="project" value="TreeGrafter"/>
</dbReference>
<dbReference type="PROSITE" id="PS50158">
    <property type="entry name" value="ZF_CCHC"/>
    <property type="match status" value="1"/>
</dbReference>
<keyword evidence="2" id="KW-0507">mRNA processing</keyword>
<evidence type="ECO:0000256" key="8">
    <source>
        <dbReference type="PROSITE-ProRule" id="PRU00047"/>
    </source>
</evidence>
<evidence type="ECO:0000256" key="7">
    <source>
        <dbReference type="ARBA" id="ARBA00023242"/>
    </source>
</evidence>
<dbReference type="OrthoDB" id="7608935at2759"/>
<feature type="domain" description="CCHC-type" evidence="10">
    <location>
        <begin position="150"/>
        <end position="165"/>
    </location>
</feature>
<evidence type="ECO:0000256" key="4">
    <source>
        <dbReference type="ARBA" id="ARBA00022737"/>
    </source>
</evidence>
<evidence type="ECO:0000256" key="2">
    <source>
        <dbReference type="ARBA" id="ARBA00022664"/>
    </source>
</evidence>
<evidence type="ECO:0000256" key="3">
    <source>
        <dbReference type="ARBA" id="ARBA00022723"/>
    </source>
</evidence>
<dbReference type="Proteomes" id="UP000235388">
    <property type="component" value="Unassembled WGS sequence"/>
</dbReference>
<gene>
    <name evidence="11" type="ORF">PCANC_20777</name>
</gene>
<sequence length="355" mass="40049">MHGALEMKRSAREAEPQCADRSVQRPGGAPRCAPSASRNHGIRLFLASQYTFKYIIFPSSTTFTAGSHEFGRRLIVIHPELSHIAFHRPAFLIAIPCSLASWNPSSNLISQMNQIVSRQRSARDCSHQLCLTCGAIDEHITRQCPVSLVCHSCGSRGHLSRHCPSSSRRSGVHCARCDSTIHLTLNCPSIWRSYDEEPNDAPKRVLRACYYCGDTGDHFGDQCPFRRSTLNTEPSAFSDRSALKRDSHPSRHHESREPSRHFSPRHQEHERHHNRGREDLHRSLDPPPSRKMTTRPGPGRRDIPPQARHIVVEDEDDWFSQRHRRDNPKRSGPPTAPSGSKSSRIGGSYKGGYIK</sequence>
<comment type="caution">
    <text evidence="11">The sequence shown here is derived from an EMBL/GenBank/DDBJ whole genome shotgun (WGS) entry which is preliminary data.</text>
</comment>
<evidence type="ECO:0000256" key="5">
    <source>
        <dbReference type="ARBA" id="ARBA00022771"/>
    </source>
</evidence>
<dbReference type="SUPFAM" id="SSF57756">
    <property type="entry name" value="Retrovirus zinc finger-like domains"/>
    <property type="match status" value="1"/>
</dbReference>
<keyword evidence="7" id="KW-0539">Nucleus</keyword>
<dbReference type="GO" id="GO:0071039">
    <property type="term" value="P:nuclear polyadenylation-dependent CUT catabolic process"/>
    <property type="evidence" value="ECO:0007669"/>
    <property type="project" value="TreeGrafter"/>
</dbReference>
<dbReference type="STRING" id="200324.A0A2N5TRG4"/>
<keyword evidence="4" id="KW-0677">Repeat</keyword>
<feature type="compositionally biased region" description="Basic and acidic residues" evidence="9">
    <location>
        <begin position="241"/>
        <end position="284"/>
    </location>
</feature>
<dbReference type="InterPro" id="IPR001878">
    <property type="entry name" value="Znf_CCHC"/>
</dbReference>
<evidence type="ECO:0000256" key="6">
    <source>
        <dbReference type="ARBA" id="ARBA00022833"/>
    </source>
</evidence>
<organism evidence="11 12">
    <name type="scientific">Puccinia coronata f. sp. avenae</name>
    <dbReference type="NCBI Taxonomy" id="200324"/>
    <lineage>
        <taxon>Eukaryota</taxon>
        <taxon>Fungi</taxon>
        <taxon>Dikarya</taxon>
        <taxon>Basidiomycota</taxon>
        <taxon>Pucciniomycotina</taxon>
        <taxon>Pucciniomycetes</taxon>
        <taxon>Pucciniales</taxon>
        <taxon>Pucciniaceae</taxon>
        <taxon>Puccinia</taxon>
    </lineage>
</organism>
<evidence type="ECO:0000259" key="10">
    <source>
        <dbReference type="PROSITE" id="PS50158"/>
    </source>
</evidence>
<dbReference type="GO" id="GO:0006397">
    <property type="term" value="P:mRNA processing"/>
    <property type="evidence" value="ECO:0007669"/>
    <property type="project" value="UniProtKB-KW"/>
</dbReference>
<evidence type="ECO:0000256" key="9">
    <source>
        <dbReference type="SAM" id="MobiDB-lite"/>
    </source>
</evidence>
<proteinExistence type="predicted"/>
<feature type="region of interest" description="Disordered" evidence="9">
    <location>
        <begin position="1"/>
        <end position="35"/>
    </location>
</feature>
<dbReference type="GO" id="GO:0031499">
    <property type="term" value="C:TRAMP complex"/>
    <property type="evidence" value="ECO:0007669"/>
    <property type="project" value="TreeGrafter"/>
</dbReference>
<protein>
    <recommendedName>
        <fullName evidence="10">CCHC-type domain-containing protein</fullName>
    </recommendedName>
</protein>
<dbReference type="AlphaFoldDB" id="A0A2N5TRG4"/>
<reference evidence="11 12" key="1">
    <citation type="submission" date="2017-11" db="EMBL/GenBank/DDBJ databases">
        <title>De novo assembly and phasing of dikaryotic genomes from two isolates of Puccinia coronata f. sp. avenae, the causal agent of oat crown rust.</title>
        <authorList>
            <person name="Miller M.E."/>
            <person name="Zhang Y."/>
            <person name="Omidvar V."/>
            <person name="Sperschneider J."/>
            <person name="Schwessinger B."/>
            <person name="Raley C."/>
            <person name="Palmer J.M."/>
            <person name="Garnica D."/>
            <person name="Upadhyaya N."/>
            <person name="Rathjen J."/>
            <person name="Taylor J.M."/>
            <person name="Park R.F."/>
            <person name="Dodds P.N."/>
            <person name="Hirsch C.D."/>
            <person name="Kianian S.F."/>
            <person name="Figueroa M."/>
        </authorList>
    </citation>
    <scope>NUCLEOTIDE SEQUENCE [LARGE SCALE GENOMIC DNA]</scope>
    <source>
        <strain evidence="11">12NC29</strain>
    </source>
</reference>
<dbReference type="SMART" id="SM00343">
    <property type="entry name" value="ZnF_C2HC"/>
    <property type="match status" value="4"/>
</dbReference>
<evidence type="ECO:0000313" key="11">
    <source>
        <dbReference type="EMBL" id="PLW28079.1"/>
    </source>
</evidence>
<dbReference type="GO" id="GO:0071037">
    <property type="term" value="P:nuclear polyadenylation-dependent snRNA catabolic process"/>
    <property type="evidence" value="ECO:0007669"/>
    <property type="project" value="TreeGrafter"/>
</dbReference>
<feature type="region of interest" description="Disordered" evidence="9">
    <location>
        <begin position="234"/>
        <end position="355"/>
    </location>
</feature>
<keyword evidence="6" id="KW-0862">Zinc</keyword>
<dbReference type="PANTHER" id="PTHR46543">
    <property type="entry name" value="ZINC FINGER CCHC DOMAIN-CONTAINING PROTEIN 7"/>
    <property type="match status" value="1"/>
</dbReference>
<keyword evidence="5 8" id="KW-0863">Zinc-finger</keyword>
<dbReference type="GO" id="GO:0071038">
    <property type="term" value="P:TRAMP-dependent tRNA surveillance pathway"/>
    <property type="evidence" value="ECO:0007669"/>
    <property type="project" value="TreeGrafter"/>
</dbReference>
<dbReference type="InterPro" id="IPR036875">
    <property type="entry name" value="Znf_CCHC_sf"/>
</dbReference>
<keyword evidence="3" id="KW-0479">Metal-binding</keyword>
<evidence type="ECO:0000313" key="12">
    <source>
        <dbReference type="Proteomes" id="UP000235388"/>
    </source>
</evidence>
<dbReference type="PANTHER" id="PTHR46543:SF1">
    <property type="entry name" value="ZINC FINGER CCHC DOMAIN-CONTAINING PROTEIN 7"/>
    <property type="match status" value="1"/>
</dbReference>
<dbReference type="InterPro" id="IPR051644">
    <property type="entry name" value="TRAMP_AT-DNA-binding"/>
</dbReference>
<dbReference type="EMBL" id="PGCJ01000458">
    <property type="protein sequence ID" value="PLW28079.1"/>
    <property type="molecule type" value="Genomic_DNA"/>
</dbReference>
<dbReference type="GO" id="GO:0071035">
    <property type="term" value="P:nuclear polyadenylation-dependent rRNA catabolic process"/>
    <property type="evidence" value="ECO:0007669"/>
    <property type="project" value="TreeGrafter"/>
</dbReference>
<dbReference type="Gene3D" id="4.10.60.10">
    <property type="entry name" value="Zinc finger, CCHC-type"/>
    <property type="match status" value="2"/>
</dbReference>
<dbReference type="GO" id="GO:0071036">
    <property type="term" value="P:nuclear polyadenylation-dependent snoRNA catabolic process"/>
    <property type="evidence" value="ECO:0007669"/>
    <property type="project" value="TreeGrafter"/>
</dbReference>
<name>A0A2N5TRG4_9BASI</name>
<dbReference type="GO" id="GO:0008270">
    <property type="term" value="F:zinc ion binding"/>
    <property type="evidence" value="ECO:0007669"/>
    <property type="project" value="UniProtKB-KW"/>
</dbReference>